<evidence type="ECO:0000313" key="5">
    <source>
        <dbReference type="Proteomes" id="UP001224890"/>
    </source>
</evidence>
<dbReference type="SUPFAM" id="SSF55753">
    <property type="entry name" value="Actin depolymerizing proteins"/>
    <property type="match status" value="3"/>
</dbReference>
<organism evidence="4 5">
    <name type="scientific">Colletotrichum godetiae</name>
    <dbReference type="NCBI Taxonomy" id="1209918"/>
    <lineage>
        <taxon>Eukaryota</taxon>
        <taxon>Fungi</taxon>
        <taxon>Dikarya</taxon>
        <taxon>Ascomycota</taxon>
        <taxon>Pezizomycotina</taxon>
        <taxon>Sordariomycetes</taxon>
        <taxon>Hypocreomycetidae</taxon>
        <taxon>Glomerellales</taxon>
        <taxon>Glomerellaceae</taxon>
        <taxon>Colletotrichum</taxon>
        <taxon>Colletotrichum acutatum species complex</taxon>
    </lineage>
</organism>
<dbReference type="SMART" id="SM00262">
    <property type="entry name" value="GEL"/>
    <property type="match status" value="3"/>
</dbReference>
<dbReference type="EMBL" id="JAHMHR010000016">
    <property type="protein sequence ID" value="KAK1676761.1"/>
    <property type="molecule type" value="Genomic_DNA"/>
</dbReference>
<feature type="compositionally biased region" description="Basic and acidic residues" evidence="1">
    <location>
        <begin position="1113"/>
        <end position="1125"/>
    </location>
</feature>
<name>A0AAJ0EU01_9PEZI</name>
<feature type="compositionally biased region" description="Basic and acidic residues" evidence="1">
    <location>
        <begin position="774"/>
        <end position="791"/>
    </location>
</feature>
<dbReference type="GO" id="GO:0005546">
    <property type="term" value="F:phosphatidylinositol-4,5-bisphosphate binding"/>
    <property type="evidence" value="ECO:0007669"/>
    <property type="project" value="TreeGrafter"/>
</dbReference>
<feature type="compositionally biased region" description="Polar residues" evidence="1">
    <location>
        <begin position="347"/>
        <end position="362"/>
    </location>
</feature>
<gene>
    <name evidence="4" type="ORF">BDP55DRAFT_630851</name>
</gene>
<dbReference type="GO" id="GO:0051014">
    <property type="term" value="P:actin filament severing"/>
    <property type="evidence" value="ECO:0007669"/>
    <property type="project" value="TreeGrafter"/>
</dbReference>
<dbReference type="GeneID" id="85456737"/>
<dbReference type="InterPro" id="IPR007122">
    <property type="entry name" value="Villin/Gelsolin"/>
</dbReference>
<evidence type="ECO:0000313" key="4">
    <source>
        <dbReference type="EMBL" id="KAK1676761.1"/>
    </source>
</evidence>
<evidence type="ECO:0008006" key="6">
    <source>
        <dbReference type="Google" id="ProtNLM"/>
    </source>
</evidence>
<dbReference type="GO" id="GO:0005737">
    <property type="term" value="C:cytoplasm"/>
    <property type="evidence" value="ECO:0007669"/>
    <property type="project" value="TreeGrafter"/>
</dbReference>
<protein>
    <recommendedName>
        <fullName evidence="6">Gelsolin</fullName>
    </recommendedName>
</protein>
<feature type="region of interest" description="Disordered" evidence="1">
    <location>
        <begin position="1"/>
        <end position="35"/>
    </location>
</feature>
<feature type="compositionally biased region" description="Low complexity" evidence="1">
    <location>
        <begin position="860"/>
        <end position="893"/>
    </location>
</feature>
<keyword evidence="5" id="KW-1185">Reference proteome</keyword>
<feature type="compositionally biased region" description="Low complexity" evidence="1">
    <location>
        <begin position="1365"/>
        <end position="1376"/>
    </location>
</feature>
<feature type="compositionally biased region" description="Low complexity" evidence="1">
    <location>
        <begin position="980"/>
        <end position="997"/>
    </location>
</feature>
<feature type="compositionally biased region" description="Basic and acidic residues" evidence="1">
    <location>
        <begin position="1056"/>
        <end position="1079"/>
    </location>
</feature>
<dbReference type="GO" id="GO:0051015">
    <property type="term" value="F:actin filament binding"/>
    <property type="evidence" value="ECO:0007669"/>
    <property type="project" value="InterPro"/>
</dbReference>
<dbReference type="Pfam" id="PF13254">
    <property type="entry name" value="DUF4045"/>
    <property type="match status" value="1"/>
</dbReference>
<dbReference type="RefSeq" id="XP_060430764.1">
    <property type="nucleotide sequence ID" value="XM_060572211.1"/>
</dbReference>
<sequence>MSEQTMDDVSKFLQDVKEMNARRTEEDDARQRELDEKIQQEKRERQARRAACRVPFILLVLVPCYVQVQVALGPRAELLTGRPPHWASRGRRLNALTPTPNNYHTRPSSIVFRKCPKGKIIDAHFFSAIGTVFLSHLVARLFLSNKKKDSERARSISPQKSSPANTPPPSSRGNTTQLSDDLRLSSPGLEHTGSPRPLSRGIAAPETMDSFSTSPTKENDSPFDADSKRSSVTSPTGGVQGARPLSWQRRPNSQHSDRSKSRPLSVVAAENATRTSQNPTPDPSSATEQTFSRDQISQSLGSKDPAWFRQTADRASVGSAANRKSQVEDTDTNDMSSMRAHQLPGMSRSSSTDLAAEQSSPTKENRLGSPLSLSSSQRLDPPAEISENDPTALRRKSIVGSGRSSPTRPVSPTKGMGGFVQSAMMKRSDSVKRWSVTSPPGLVRADSAASSRPESRSRPQSMYMRDGAATPTGSSHSRSLSRPASRPTSRHSNQEQQDEIETTPKAPAAAAPPSEAKPETKPDVKLDTKLDNKEEDDKDVTPPSSPSKTMDSRRWSPTKASWLETALNKPESPKPKPPPVSNQPAWMVELNKAKAHKAANPSADLGRSGSVSSQKHEVNVGGLMRSSPMGSHVSKPSVSGLKGIYAPPVQTHKTGGSISSPSFRTSTIKSPASEGKPEGDALPVDIPKRSSVTDSPAVAKVKPETPPKKDFRTGLKSRNVSGDAASSKEPANELQNVFGNLRRTKTQNYVAPDELKGNISRGKAALNITGGPKPSERKDEFKDAILKKKQDFQAAQSEGKGVIRTKSNASENPVPEALLKRHALSKSISGRSDATSPSAIEHRKSVSERPKSSYRDDSNESVSSLRSPSVKSPSARSPSLKSPSIKSPVSPGPAAEAQKESIAPGRLQGRAAAGGLANRFNPALAGLLARGPPPMAANGGRDAEKSEGSNGAPAEPSAPGPQLTHMTKGRARGPRRKAPSSKAPSAAAPSAEMASESTPIPSVLSPAKEEPPVVEEAVKSPAKEAPMPIQAQVAAQAAAKNRPAPLKPFGTPTEAPAEKSAEKSPEKPILPAKEEDPVSKRRSRSPTMKLQASPIKPVEEKSSEPVSQPTSPKKLDMKRMSRFFEENNQTSPKPESPKRESPKMESPPKMGSPPKMVSPTKESPKITSPKVVSPKITSPEVASPKRGSPASSPSIKPKPIFEKPFSPPPQKAEEVRPKPVFEKPPSPALQKTEEVSPVKTFGRPLPEPRPSSPANLFSDKVEEAPAPIKTFGRPLPEPTPRSPTRSPVRSPPPNEQFDSPHVAPLRTFGRPLSRPSSPQKSNDRVDSEPVVSVKNAASMFGGAVVRSPPLEAKSRFESPASPVQRTSTPTRISTRPLPIPPKPSSPTPVASPVRSPTKSSSEVSGLLDDFFGTPRPQREYRLDTTEVLMNKPRVRDIQSQGTRLFQITGDGKKIPVQSHNERILFEREMYICAHTFSNETGWKETEVYFWAGDEVPVATVEDTTLFVNREARSLGGKVIKMRQGRETPEFIMALGGMIITRRGTNTKYDSLAPSMLCGRRMLGQVVFDEVDFSSASLCSGFPFLITQSGKCYLWKGKGSDVDELSCARLIGMDLSLMGELLEIEDGSEPDSFWAIFNDGTKPHSADHWRLKSNYDKYCQRLFRSDASAAKQVSEISPFTQADLDPSSIYVLDAFFEMYIIVGRTSQSEYSSFRNALDFAQEYAILASGMEDRPFIPISTVVLEGIPKDLKSVFRKWRDESSPTIMPQKAASGLKRGRSLRVVPLTHALQALSE</sequence>
<feature type="compositionally biased region" description="Low complexity" evidence="1">
    <location>
        <begin position="470"/>
        <end position="487"/>
    </location>
</feature>
<comment type="caution">
    <text evidence="4">The sequence shown here is derived from an EMBL/GenBank/DDBJ whole genome shotgun (WGS) entry which is preliminary data.</text>
</comment>
<feature type="compositionally biased region" description="Basic and acidic residues" evidence="1">
    <location>
        <begin position="701"/>
        <end position="713"/>
    </location>
</feature>
<feature type="compositionally biased region" description="Basic residues" evidence="1">
    <location>
        <begin position="967"/>
        <end position="979"/>
    </location>
</feature>
<dbReference type="GO" id="GO:0015629">
    <property type="term" value="C:actin cytoskeleton"/>
    <property type="evidence" value="ECO:0007669"/>
    <property type="project" value="TreeGrafter"/>
</dbReference>
<feature type="region of interest" description="Disordered" evidence="1">
    <location>
        <begin position="762"/>
        <end position="908"/>
    </location>
</feature>
<feature type="region of interest" description="Disordered" evidence="1">
    <location>
        <begin position="87"/>
        <end position="106"/>
    </location>
</feature>
<feature type="region of interest" description="Disordered" evidence="1">
    <location>
        <begin position="925"/>
        <end position="1410"/>
    </location>
</feature>
<accession>A0AAJ0EU01</accession>
<feature type="compositionally biased region" description="Pro residues" evidence="1">
    <location>
        <begin position="1377"/>
        <end position="1386"/>
    </location>
</feature>
<feature type="compositionally biased region" description="Polar residues" evidence="1">
    <location>
        <begin position="651"/>
        <end position="670"/>
    </location>
</feature>
<feature type="compositionally biased region" description="Polar residues" evidence="1">
    <location>
        <begin position="826"/>
        <end position="838"/>
    </location>
</feature>
<evidence type="ECO:0000259" key="3">
    <source>
        <dbReference type="Pfam" id="PF25480"/>
    </source>
</evidence>
<dbReference type="InterPro" id="IPR057226">
    <property type="entry name" value="DUF7904"/>
</dbReference>
<dbReference type="Gene3D" id="3.40.20.10">
    <property type="entry name" value="Severin"/>
    <property type="match status" value="3"/>
</dbReference>
<reference evidence="4" key="1">
    <citation type="submission" date="2021-06" db="EMBL/GenBank/DDBJ databases">
        <title>Comparative genomics, transcriptomics and evolutionary studies reveal genomic signatures of adaptation to plant cell wall in hemibiotrophic fungi.</title>
        <authorList>
            <consortium name="DOE Joint Genome Institute"/>
            <person name="Baroncelli R."/>
            <person name="Diaz J.F."/>
            <person name="Benocci T."/>
            <person name="Peng M."/>
            <person name="Battaglia E."/>
            <person name="Haridas S."/>
            <person name="Andreopoulos W."/>
            <person name="Labutti K."/>
            <person name="Pangilinan J."/>
            <person name="Floch G.L."/>
            <person name="Makela M.R."/>
            <person name="Henrissat B."/>
            <person name="Grigoriev I.V."/>
            <person name="Crouch J.A."/>
            <person name="De Vries R.P."/>
            <person name="Sukno S.A."/>
            <person name="Thon M.R."/>
        </authorList>
    </citation>
    <scope>NUCLEOTIDE SEQUENCE</scope>
    <source>
        <strain evidence="4">CBS 193.32</strain>
    </source>
</reference>
<feature type="compositionally biased region" description="Basic and acidic residues" evidence="1">
    <location>
        <begin position="8"/>
        <end position="35"/>
    </location>
</feature>
<feature type="domain" description="DUF4045" evidence="2">
    <location>
        <begin position="7"/>
        <end position="792"/>
    </location>
</feature>
<dbReference type="Proteomes" id="UP001224890">
    <property type="component" value="Unassembled WGS sequence"/>
</dbReference>
<dbReference type="Pfam" id="PF25480">
    <property type="entry name" value="DUF7904"/>
    <property type="match status" value="1"/>
</dbReference>
<dbReference type="InterPro" id="IPR029006">
    <property type="entry name" value="ADF-H/Gelsolin-like_dom_sf"/>
</dbReference>
<feature type="compositionally biased region" description="Basic and acidic residues" evidence="1">
    <location>
        <begin position="1007"/>
        <end position="1022"/>
    </location>
</feature>
<feature type="compositionally biased region" description="Basic and acidic residues" evidence="1">
    <location>
        <begin position="840"/>
        <end position="858"/>
    </location>
</feature>
<proteinExistence type="predicted"/>
<feature type="compositionally biased region" description="Low complexity" evidence="1">
    <location>
        <begin position="1188"/>
        <end position="1204"/>
    </location>
</feature>
<feature type="compositionally biased region" description="Low complexity" evidence="1">
    <location>
        <begin position="503"/>
        <end position="514"/>
    </location>
</feature>
<feature type="compositionally biased region" description="Basic and acidic residues" evidence="1">
    <location>
        <begin position="1211"/>
        <end position="1221"/>
    </location>
</feature>
<feature type="compositionally biased region" description="Low complexity" evidence="1">
    <location>
        <begin position="1025"/>
        <end position="1044"/>
    </location>
</feature>
<dbReference type="PANTHER" id="PTHR11977">
    <property type="entry name" value="VILLIN"/>
    <property type="match status" value="1"/>
</dbReference>
<dbReference type="GO" id="GO:0008154">
    <property type="term" value="P:actin polymerization or depolymerization"/>
    <property type="evidence" value="ECO:0007669"/>
    <property type="project" value="TreeGrafter"/>
</dbReference>
<dbReference type="GO" id="GO:0051016">
    <property type="term" value="P:barbed-end actin filament capping"/>
    <property type="evidence" value="ECO:0007669"/>
    <property type="project" value="TreeGrafter"/>
</dbReference>
<feature type="compositionally biased region" description="Polar residues" evidence="1">
    <location>
        <begin position="96"/>
        <end position="106"/>
    </location>
</feature>
<feature type="compositionally biased region" description="Basic and acidic residues" evidence="1">
    <location>
        <begin position="516"/>
        <end position="532"/>
    </location>
</feature>
<feature type="compositionally biased region" description="Polar residues" evidence="1">
    <location>
        <begin position="272"/>
        <end position="301"/>
    </location>
</feature>
<dbReference type="PANTHER" id="PTHR11977:SF133">
    <property type="entry name" value="DUF4045 DOMAIN-CONTAINING PROTEIN"/>
    <property type="match status" value="1"/>
</dbReference>
<evidence type="ECO:0000259" key="2">
    <source>
        <dbReference type="Pfam" id="PF13254"/>
    </source>
</evidence>
<feature type="compositionally biased region" description="Basic and acidic residues" evidence="1">
    <location>
        <begin position="217"/>
        <end position="229"/>
    </location>
</feature>
<evidence type="ECO:0000256" key="1">
    <source>
        <dbReference type="SAM" id="MobiDB-lite"/>
    </source>
</evidence>
<feature type="region of interest" description="Disordered" evidence="1">
    <location>
        <begin position="148"/>
        <end position="735"/>
    </location>
</feature>
<dbReference type="InterPro" id="IPR025118">
    <property type="entry name" value="DUF4045"/>
</dbReference>
<feature type="domain" description="DUF7904" evidence="3">
    <location>
        <begin position="1444"/>
        <end position="1542"/>
    </location>
</feature>
<feature type="compositionally biased region" description="Low complexity" evidence="1">
    <location>
        <begin position="1387"/>
        <end position="1396"/>
    </location>
</feature>